<keyword evidence="5" id="KW-0238">DNA-binding</keyword>
<feature type="domain" description="BED-type" evidence="8">
    <location>
        <begin position="32"/>
        <end position="82"/>
    </location>
</feature>
<dbReference type="PANTHER" id="PTHR46481">
    <property type="entry name" value="ZINC FINGER BED DOMAIN-CONTAINING PROTEIN 4"/>
    <property type="match status" value="1"/>
</dbReference>
<proteinExistence type="predicted"/>
<keyword evidence="6" id="KW-0804">Transcription</keyword>
<evidence type="ECO:0000256" key="5">
    <source>
        <dbReference type="ARBA" id="ARBA00023125"/>
    </source>
</evidence>
<evidence type="ECO:0000256" key="6">
    <source>
        <dbReference type="ARBA" id="ARBA00023163"/>
    </source>
</evidence>
<dbReference type="InterPro" id="IPR012337">
    <property type="entry name" value="RNaseH-like_sf"/>
</dbReference>
<dbReference type="EMBL" id="MG011690">
    <property type="protein sequence ID" value="AVK76405.1"/>
    <property type="molecule type" value="Genomic_DNA"/>
</dbReference>
<evidence type="ECO:0000313" key="9">
    <source>
        <dbReference type="EMBL" id="AVK76405.1"/>
    </source>
</evidence>
<name>A0A2U7UDG9_9VIRU</name>
<dbReference type="InterPro" id="IPR003656">
    <property type="entry name" value="Znf_BED"/>
</dbReference>
<sequence>MEAPTRQDDQQGEGEEDEGANEKRSFKRRGRKRTSRVWEAFYLTEDGVRVCNRCDKEFGMTTSTTSLRYHLEREHEIHDTDEDNRFSSKHADMLVGRFIVNNCLALRTASSADFIKMVAYLRKGYKPPGKDRLKAILGGKLKTTMVEAMRSKIRSIDHYSITLDSWTSLAGRQYIGVTLHGATPTFELESFMLGLVPVKASETAKFIAHVVEEVIQEWGIDRSKIVAVTSDGAKNMSVAVRSHLKIEWVYCLAHVINLCVRLALKIPGIKEVIKAAKAVCRTFKASAIARRALEDRQADLGLPRRPLKLDNKTRWGSTYEMLRRLTASRPAVSACLGTLHGLRKPVADDLTSAQWSLIEKIADVLEPFQDATEFLSHEKHPTIGAVMPIVLGAIPKHLKVIPADGPEIEAFKKKLATDIDIRWDMINVNASETMLLAVYLDPRFKDFAFIQDAEGRDLCIRRAIEALSRLVQGATTTHRTGADVPSDDDVDEAEQDTSYVAKMNRLFGRVGQASPPRPVDGDALDEVQRYQRKSLCPAFADHVTGGDTPAMINPLTWWEQRKAKFPRLAALARRYLSITCTSVPSERVFSKCGWIINKRRCSLSDKTAALLAFISCNHAHLPK</sequence>
<dbReference type="SUPFAM" id="SSF53098">
    <property type="entry name" value="Ribonuclease H-like"/>
    <property type="match status" value="1"/>
</dbReference>
<dbReference type="SMART" id="SM00614">
    <property type="entry name" value="ZnF_BED"/>
    <property type="match status" value="1"/>
</dbReference>
<evidence type="ECO:0000256" key="2">
    <source>
        <dbReference type="ARBA" id="ARBA00022771"/>
    </source>
</evidence>
<dbReference type="PANTHER" id="PTHR46481:SF10">
    <property type="entry name" value="ZINC FINGER BED DOMAIN-CONTAINING PROTEIN 39"/>
    <property type="match status" value="1"/>
</dbReference>
<keyword evidence="3" id="KW-0862">Zinc</keyword>
<evidence type="ECO:0000256" key="7">
    <source>
        <dbReference type="SAM" id="MobiDB-lite"/>
    </source>
</evidence>
<dbReference type="GO" id="GO:0003677">
    <property type="term" value="F:DNA binding"/>
    <property type="evidence" value="ECO:0007669"/>
    <property type="project" value="UniProtKB-KW"/>
</dbReference>
<dbReference type="SUPFAM" id="SSF57667">
    <property type="entry name" value="beta-beta-alpha zinc fingers"/>
    <property type="match status" value="1"/>
</dbReference>
<evidence type="ECO:0000256" key="4">
    <source>
        <dbReference type="ARBA" id="ARBA00023015"/>
    </source>
</evidence>
<keyword evidence="1" id="KW-0479">Metal-binding</keyword>
<dbReference type="Pfam" id="PF05699">
    <property type="entry name" value="Dimer_Tnp_hAT"/>
    <property type="match status" value="1"/>
</dbReference>
<evidence type="ECO:0000256" key="1">
    <source>
        <dbReference type="ARBA" id="ARBA00022723"/>
    </source>
</evidence>
<feature type="region of interest" description="Disordered" evidence="7">
    <location>
        <begin position="1"/>
        <end position="29"/>
    </location>
</feature>
<organism evidence="9">
    <name type="scientific">Pandoravirus neocaledonia</name>
    <dbReference type="NCBI Taxonomy" id="2107708"/>
    <lineage>
        <taxon>Viruses</taxon>
        <taxon>Pandoravirus</taxon>
    </lineage>
</organism>
<dbReference type="GO" id="GO:0008270">
    <property type="term" value="F:zinc ion binding"/>
    <property type="evidence" value="ECO:0007669"/>
    <property type="project" value="UniProtKB-KW"/>
</dbReference>
<dbReference type="KEGG" id="vg:36843118"/>
<dbReference type="Pfam" id="PF04937">
    <property type="entry name" value="DUF659"/>
    <property type="match status" value="1"/>
</dbReference>
<keyword evidence="4" id="KW-0805">Transcription regulation</keyword>
<dbReference type="PROSITE" id="PS50808">
    <property type="entry name" value="ZF_BED"/>
    <property type="match status" value="1"/>
</dbReference>
<evidence type="ECO:0000256" key="3">
    <source>
        <dbReference type="ARBA" id="ARBA00022833"/>
    </source>
</evidence>
<feature type="compositionally biased region" description="Acidic residues" evidence="7">
    <location>
        <begin position="10"/>
        <end position="19"/>
    </location>
</feature>
<gene>
    <name evidence="9" type="ORF">pneo_cds_798</name>
</gene>
<dbReference type="InterPro" id="IPR007021">
    <property type="entry name" value="DUF659"/>
</dbReference>
<dbReference type="RefSeq" id="YP_009482408.1">
    <property type="nucleotide sequence ID" value="NC_037666.1"/>
</dbReference>
<dbReference type="Pfam" id="PF02892">
    <property type="entry name" value="zf-BED"/>
    <property type="match status" value="1"/>
</dbReference>
<accession>A0A2U7UDG9</accession>
<keyword evidence="2" id="KW-0863">Zinc-finger</keyword>
<evidence type="ECO:0000259" key="8">
    <source>
        <dbReference type="PROSITE" id="PS50808"/>
    </source>
</evidence>
<dbReference type="InterPro" id="IPR036236">
    <property type="entry name" value="Znf_C2H2_sf"/>
</dbReference>
<dbReference type="InterPro" id="IPR008906">
    <property type="entry name" value="HATC_C_dom"/>
</dbReference>
<dbReference type="Proteomes" id="UP000249287">
    <property type="component" value="Segment"/>
</dbReference>
<reference evidence="9" key="1">
    <citation type="journal article" date="2018" name="Nat. Commun.">
        <title>Diversity and evolution of the emerging Pandoraviridae family.</title>
        <authorList>
            <person name="Legendre M."/>
            <person name="Fabre E."/>
            <person name="Poirot O."/>
            <person name="Jeudy S."/>
            <person name="Lartigue A."/>
            <person name="Alempic J.M."/>
            <person name="Beucher L."/>
            <person name="Philippe N."/>
            <person name="Bertaux L."/>
            <person name="Christo-Foroux E."/>
            <person name="Labadie K."/>
            <person name="Coute Y."/>
            <person name="Abergel C."/>
            <person name="Claverie J.M."/>
        </authorList>
    </citation>
    <scope>NUCLEOTIDE SEQUENCE [LARGE SCALE GENOMIC DNA]</scope>
    <source>
        <strain evidence="9">Neocaledonia</strain>
    </source>
</reference>
<dbReference type="GO" id="GO:0046983">
    <property type="term" value="F:protein dimerization activity"/>
    <property type="evidence" value="ECO:0007669"/>
    <property type="project" value="InterPro"/>
</dbReference>
<protein>
    <submittedName>
        <fullName evidence="9">HAT family C-terminal dimerization region domain containing protein</fullName>
    </submittedName>
</protein>
<dbReference type="GeneID" id="36843118"/>
<dbReference type="InterPro" id="IPR052035">
    <property type="entry name" value="ZnF_BED_domain_contain"/>
</dbReference>